<evidence type="ECO:0000256" key="2">
    <source>
        <dbReference type="ARBA" id="ARBA00022475"/>
    </source>
</evidence>
<accession>A0A0M8ZT05</accession>
<keyword evidence="12" id="KW-1185">Reference proteome</keyword>
<dbReference type="GO" id="GO:0004984">
    <property type="term" value="F:olfactory receptor activity"/>
    <property type="evidence" value="ECO:0007669"/>
    <property type="project" value="InterPro"/>
</dbReference>
<keyword evidence="9" id="KW-0807">Transducer</keyword>
<dbReference type="EMBL" id="KQ435908">
    <property type="protein sequence ID" value="KOX69023.1"/>
    <property type="molecule type" value="Genomic_DNA"/>
</dbReference>
<keyword evidence="4" id="KW-0812">Transmembrane</keyword>
<evidence type="ECO:0000256" key="7">
    <source>
        <dbReference type="ARBA" id="ARBA00023136"/>
    </source>
</evidence>
<evidence type="ECO:0000256" key="9">
    <source>
        <dbReference type="ARBA" id="ARBA00023224"/>
    </source>
</evidence>
<sequence>MTQDGKEYLALRAPSWTPDLLKPKEGEPRRSDFPSKPESFRLPIAKLDSHDIKLPREDKPLILSAAAPTARSAIFKFLLIGSMALLFMFTYGCDGVIEHSEKVALGAYSALWTIMPMNKSGRMLRNDLLLVIERSRRVCCLTANGFFPISLETYTKILSLYHVGVCYLCFDNILCIINLHTAGQFRILQYRFANMCNTNDLEKFHQVSGKWSYSMYKYRRLKTYIQQHQMLIGCDTLIRDSSNVGIAVYGSLWSLLPMDKYGKMLRRDMMLVILRSKTPCCLTASGFFIVSLETYTKVMSALHTGICFCCFDNLLCILTLHVAGQFKILQNRLETIFGNFSEEKSFETYEEFKECIIYHHLLITYVEKLECVFCFPLMASEELVKKYLFLSYAISGVVQVYMITRICDDIMEESSSVGNALYNCNWEKTSYIMFNKLRKDMIVVMIRTKYPCYLTAAKFFPISLKSFTNNGIQGFSIICATEFLAFQVQLQGENTFHEVPKILQTMDHNGMFCHASRSGFLSDYTNMRCHCLMEESMNISLATYSGWWTILPMTETGRLIRKDINIIMMKSMRPCYLSAAGFFPVSLETSTALMSSTVSYFTLMRESSMRE</sequence>
<dbReference type="PANTHER" id="PTHR21137:SF35">
    <property type="entry name" value="ODORANT RECEPTOR 19A-RELATED"/>
    <property type="match status" value="1"/>
</dbReference>
<feature type="compositionally biased region" description="Basic and acidic residues" evidence="10">
    <location>
        <begin position="21"/>
        <end position="38"/>
    </location>
</feature>
<feature type="region of interest" description="Disordered" evidence="10">
    <location>
        <begin position="18"/>
        <end position="38"/>
    </location>
</feature>
<dbReference type="InterPro" id="IPR004117">
    <property type="entry name" value="7tm6_olfct_rcpt"/>
</dbReference>
<evidence type="ECO:0000313" key="12">
    <source>
        <dbReference type="Proteomes" id="UP000053105"/>
    </source>
</evidence>
<dbReference type="Pfam" id="PF02949">
    <property type="entry name" value="7tm_6"/>
    <property type="match status" value="4"/>
</dbReference>
<dbReference type="GO" id="GO:0007165">
    <property type="term" value="P:signal transduction"/>
    <property type="evidence" value="ECO:0007669"/>
    <property type="project" value="UniProtKB-KW"/>
</dbReference>
<dbReference type="GO" id="GO:0005549">
    <property type="term" value="F:odorant binding"/>
    <property type="evidence" value="ECO:0007669"/>
    <property type="project" value="InterPro"/>
</dbReference>
<evidence type="ECO:0000256" key="10">
    <source>
        <dbReference type="SAM" id="MobiDB-lite"/>
    </source>
</evidence>
<evidence type="ECO:0000256" key="6">
    <source>
        <dbReference type="ARBA" id="ARBA00022989"/>
    </source>
</evidence>
<keyword evidence="2" id="KW-1003">Cell membrane</keyword>
<evidence type="ECO:0000256" key="5">
    <source>
        <dbReference type="ARBA" id="ARBA00022725"/>
    </source>
</evidence>
<gene>
    <name evidence="11" type="ORF">WN51_06775</name>
</gene>
<keyword evidence="3" id="KW-0716">Sensory transduction</keyword>
<dbReference type="AlphaFoldDB" id="A0A0M8ZT05"/>
<evidence type="ECO:0000256" key="1">
    <source>
        <dbReference type="ARBA" id="ARBA00004651"/>
    </source>
</evidence>
<keyword evidence="6" id="KW-1133">Transmembrane helix</keyword>
<protein>
    <submittedName>
        <fullName evidence="11">Odorant receptor Or2</fullName>
    </submittedName>
</protein>
<dbReference type="OrthoDB" id="8185860at2759"/>
<comment type="subcellular location">
    <subcellularLocation>
        <location evidence="1">Cell membrane</location>
        <topology evidence="1">Multi-pass membrane protein</topology>
    </subcellularLocation>
</comment>
<proteinExistence type="predicted"/>
<dbReference type="Proteomes" id="UP000053105">
    <property type="component" value="Unassembled WGS sequence"/>
</dbReference>
<dbReference type="PANTHER" id="PTHR21137">
    <property type="entry name" value="ODORANT RECEPTOR"/>
    <property type="match status" value="1"/>
</dbReference>
<keyword evidence="5" id="KW-0552">Olfaction</keyword>
<dbReference type="GO" id="GO:0005886">
    <property type="term" value="C:plasma membrane"/>
    <property type="evidence" value="ECO:0007669"/>
    <property type="project" value="UniProtKB-SubCell"/>
</dbReference>
<name>A0A0M8ZT05_9HYME</name>
<keyword evidence="8 11" id="KW-0675">Receptor</keyword>
<evidence type="ECO:0000256" key="8">
    <source>
        <dbReference type="ARBA" id="ARBA00023170"/>
    </source>
</evidence>
<reference evidence="11 12" key="1">
    <citation type="submission" date="2015-07" db="EMBL/GenBank/DDBJ databases">
        <title>The genome of Melipona quadrifasciata.</title>
        <authorList>
            <person name="Pan H."/>
            <person name="Kapheim K."/>
        </authorList>
    </citation>
    <scope>NUCLEOTIDE SEQUENCE [LARGE SCALE GENOMIC DNA]</scope>
    <source>
        <strain evidence="11">0111107301</strain>
        <tissue evidence="11">Whole body</tissue>
    </source>
</reference>
<evidence type="ECO:0000256" key="3">
    <source>
        <dbReference type="ARBA" id="ARBA00022606"/>
    </source>
</evidence>
<organism evidence="11 12">
    <name type="scientific">Melipona quadrifasciata</name>
    <dbReference type="NCBI Taxonomy" id="166423"/>
    <lineage>
        <taxon>Eukaryota</taxon>
        <taxon>Metazoa</taxon>
        <taxon>Ecdysozoa</taxon>
        <taxon>Arthropoda</taxon>
        <taxon>Hexapoda</taxon>
        <taxon>Insecta</taxon>
        <taxon>Pterygota</taxon>
        <taxon>Neoptera</taxon>
        <taxon>Endopterygota</taxon>
        <taxon>Hymenoptera</taxon>
        <taxon>Apocrita</taxon>
        <taxon>Aculeata</taxon>
        <taxon>Apoidea</taxon>
        <taxon>Anthophila</taxon>
        <taxon>Apidae</taxon>
        <taxon>Melipona</taxon>
    </lineage>
</organism>
<keyword evidence="7" id="KW-0472">Membrane</keyword>
<evidence type="ECO:0000313" key="11">
    <source>
        <dbReference type="EMBL" id="KOX69023.1"/>
    </source>
</evidence>
<evidence type="ECO:0000256" key="4">
    <source>
        <dbReference type="ARBA" id="ARBA00022692"/>
    </source>
</evidence>